<reference evidence="2 3" key="1">
    <citation type="journal article" date="2021" name="bioRxiv">
        <title>The Gossypium anomalum genome as a resource for cotton improvement and evolutionary analysis of hybrid incompatibility.</title>
        <authorList>
            <person name="Grover C.E."/>
            <person name="Yuan D."/>
            <person name="Arick M.A."/>
            <person name="Miller E.R."/>
            <person name="Hu G."/>
            <person name="Peterson D.G."/>
            <person name="Wendel J.F."/>
            <person name="Udall J.A."/>
        </authorList>
    </citation>
    <scope>NUCLEOTIDE SEQUENCE [LARGE SCALE GENOMIC DNA]</scope>
    <source>
        <strain evidence="2">JFW-Udall</strain>
        <tissue evidence="2">Leaf</tissue>
    </source>
</reference>
<keyword evidence="3" id="KW-1185">Reference proteome</keyword>
<dbReference type="Pfam" id="PF10536">
    <property type="entry name" value="PMD"/>
    <property type="match status" value="1"/>
</dbReference>
<proteinExistence type="predicted"/>
<dbReference type="EMBL" id="JAHUZN010000006">
    <property type="protein sequence ID" value="KAG8491224.1"/>
    <property type="molecule type" value="Genomic_DNA"/>
</dbReference>
<gene>
    <name evidence="2" type="ORF">CXB51_014389</name>
</gene>
<name>A0A8J5ZLD1_9ROSI</name>
<dbReference type="PANTHER" id="PTHR46033:SF8">
    <property type="entry name" value="PROTEIN MAINTENANCE OF MERISTEMS-LIKE"/>
    <property type="match status" value="1"/>
</dbReference>
<dbReference type="AlphaFoldDB" id="A0A8J5ZLD1"/>
<dbReference type="PANTHER" id="PTHR46033">
    <property type="entry name" value="PROTEIN MAIN-LIKE 2"/>
    <property type="match status" value="1"/>
</dbReference>
<sequence length="305" mass="33993">MVAVAAIIEVLPQSYKRGKHFPAAATALYIGCENCADDCVLEAFIHNLAKPPTHQRVGGKMEVQYTLFYLPCGNYTITLEDVTLQLGLSVDGLVVIGAGIIPGKEDLWTALLGKVPSKFDDDQVLMNWLAKKFDKLSVDAIKVVKEQYAQAFILQLIGGILMPVKSRNLNRIRCQSVVTCYYCIHGPSGDYHLYFPELNHGPSYVGLPEELEDIRLLLDQRLEADDVICRHRYHTLHPLRSVGQLEDVRYEGTVDSVRDGGNTRIRPSGATVKLEATNSIATARLERTAQGGHAWEERREFVKDA</sequence>
<organism evidence="2 3">
    <name type="scientific">Gossypium anomalum</name>
    <dbReference type="NCBI Taxonomy" id="47600"/>
    <lineage>
        <taxon>Eukaryota</taxon>
        <taxon>Viridiplantae</taxon>
        <taxon>Streptophyta</taxon>
        <taxon>Embryophyta</taxon>
        <taxon>Tracheophyta</taxon>
        <taxon>Spermatophyta</taxon>
        <taxon>Magnoliopsida</taxon>
        <taxon>eudicotyledons</taxon>
        <taxon>Gunneridae</taxon>
        <taxon>Pentapetalae</taxon>
        <taxon>rosids</taxon>
        <taxon>malvids</taxon>
        <taxon>Malvales</taxon>
        <taxon>Malvaceae</taxon>
        <taxon>Malvoideae</taxon>
        <taxon>Gossypium</taxon>
    </lineage>
</organism>
<evidence type="ECO:0000313" key="3">
    <source>
        <dbReference type="Proteomes" id="UP000701853"/>
    </source>
</evidence>
<comment type="caution">
    <text evidence="2">The sequence shown here is derived from an EMBL/GenBank/DDBJ whole genome shotgun (WGS) entry which is preliminary data.</text>
</comment>
<dbReference type="GO" id="GO:0010073">
    <property type="term" value="P:meristem maintenance"/>
    <property type="evidence" value="ECO:0007669"/>
    <property type="project" value="InterPro"/>
</dbReference>
<feature type="domain" description="Aminotransferase-like plant mobile" evidence="1">
    <location>
        <begin position="68"/>
        <end position="168"/>
    </location>
</feature>
<evidence type="ECO:0000259" key="1">
    <source>
        <dbReference type="Pfam" id="PF10536"/>
    </source>
</evidence>
<dbReference type="Proteomes" id="UP000701853">
    <property type="component" value="Chromosome 6"/>
</dbReference>
<dbReference type="InterPro" id="IPR044824">
    <property type="entry name" value="MAIN-like"/>
</dbReference>
<accession>A0A8J5ZLD1</accession>
<dbReference type="OrthoDB" id="994845at2759"/>
<dbReference type="InterPro" id="IPR019557">
    <property type="entry name" value="AminoTfrase-like_pln_mobile"/>
</dbReference>
<evidence type="ECO:0000313" key="2">
    <source>
        <dbReference type="EMBL" id="KAG8491224.1"/>
    </source>
</evidence>
<protein>
    <recommendedName>
        <fullName evidence="1">Aminotransferase-like plant mobile domain-containing protein</fullName>
    </recommendedName>
</protein>